<dbReference type="GO" id="GO:0016787">
    <property type="term" value="F:hydrolase activity"/>
    <property type="evidence" value="ECO:0007669"/>
    <property type="project" value="InterPro"/>
</dbReference>
<gene>
    <name evidence="1" type="ORF">TTHERM_00820740</name>
</gene>
<sequence>MYFKKTPIPFTIIDTPENARCLDGSKPGIYYRPGEHKRNTLIYLEGVGNCAGHTVDDILENCYQRSFTLIGSSKYRPSFFNESEIEGIFREDDKTFGRWNLLIIPTCEGNLIQLILNILILVKCLLLMQEMLLLNIKILLCISGHKKMLMFIFDYMIKNYQLNLNHNVILSGSSAGAFGAHQYANYLQKILPLTDVRIIPDSGFFLDSPEPFQQIVQVFGNFIKNDHYKTIFPECKYQTIGSDFYKCILLKYSWEFIQTDAFIIGSLYDNWALQYIYQIPCYNHFDQCDPETLQFILSYGETYKMLLSNILSKKPNWGSWLISCGFHDFVQTNWYSNRNFTIPSSSKYTGQESLDQWINYRFLKSKQRIDQVPYPNNKNCAYQYK</sequence>
<name>Q23H71_TETTS</name>
<dbReference type="KEGG" id="tet:TTHERM_00820740"/>
<dbReference type="HOGENOM" id="CLU_031008_3_1_1"/>
<dbReference type="Proteomes" id="UP000009168">
    <property type="component" value="Unassembled WGS sequence"/>
</dbReference>
<dbReference type="Pfam" id="PF03283">
    <property type="entry name" value="PAE"/>
    <property type="match status" value="2"/>
</dbReference>
<dbReference type="GeneID" id="7829330"/>
<dbReference type="PANTHER" id="PTHR21562">
    <property type="entry name" value="NOTUM-RELATED"/>
    <property type="match status" value="1"/>
</dbReference>
<dbReference type="OrthoDB" id="2015280at2759"/>
<dbReference type="InParanoid" id="Q23H71"/>
<dbReference type="ESTHER" id="tetts-q23h71">
    <property type="family name" value="Pectinacetylesterase-Notum"/>
</dbReference>
<dbReference type="eggNOG" id="KOG4287">
    <property type="taxonomic scope" value="Eukaryota"/>
</dbReference>
<evidence type="ECO:0000313" key="1">
    <source>
        <dbReference type="EMBL" id="EAR95937.2"/>
    </source>
</evidence>
<accession>Q23H71</accession>
<protein>
    <submittedName>
        <fullName evidence="1">Pectinacetylesterase family protein</fullName>
    </submittedName>
</protein>
<dbReference type="InterPro" id="IPR004963">
    <property type="entry name" value="PAE/NOTUM"/>
</dbReference>
<evidence type="ECO:0000313" key="2">
    <source>
        <dbReference type="Proteomes" id="UP000009168"/>
    </source>
</evidence>
<dbReference type="AlphaFoldDB" id="Q23H71"/>
<keyword evidence="2" id="KW-1185">Reference proteome</keyword>
<proteinExistence type="predicted"/>
<organism evidence="1 2">
    <name type="scientific">Tetrahymena thermophila (strain SB210)</name>
    <dbReference type="NCBI Taxonomy" id="312017"/>
    <lineage>
        <taxon>Eukaryota</taxon>
        <taxon>Sar</taxon>
        <taxon>Alveolata</taxon>
        <taxon>Ciliophora</taxon>
        <taxon>Intramacronucleata</taxon>
        <taxon>Oligohymenophorea</taxon>
        <taxon>Hymenostomatida</taxon>
        <taxon>Tetrahymenina</taxon>
        <taxon>Tetrahymenidae</taxon>
        <taxon>Tetrahymena</taxon>
    </lineage>
</organism>
<reference evidence="2" key="1">
    <citation type="journal article" date="2006" name="PLoS Biol.">
        <title>Macronuclear genome sequence of the ciliate Tetrahymena thermophila, a model eukaryote.</title>
        <authorList>
            <person name="Eisen J.A."/>
            <person name="Coyne R.S."/>
            <person name="Wu M."/>
            <person name="Wu D."/>
            <person name="Thiagarajan M."/>
            <person name="Wortman J.R."/>
            <person name="Badger J.H."/>
            <person name="Ren Q."/>
            <person name="Amedeo P."/>
            <person name="Jones K.M."/>
            <person name="Tallon L.J."/>
            <person name="Delcher A.L."/>
            <person name="Salzberg S.L."/>
            <person name="Silva J.C."/>
            <person name="Haas B.J."/>
            <person name="Majoros W.H."/>
            <person name="Farzad M."/>
            <person name="Carlton J.M."/>
            <person name="Smith R.K. Jr."/>
            <person name="Garg J."/>
            <person name="Pearlman R.E."/>
            <person name="Karrer K.M."/>
            <person name="Sun L."/>
            <person name="Manning G."/>
            <person name="Elde N.C."/>
            <person name="Turkewitz A.P."/>
            <person name="Asai D.J."/>
            <person name="Wilkes D.E."/>
            <person name="Wang Y."/>
            <person name="Cai H."/>
            <person name="Collins K."/>
            <person name="Stewart B.A."/>
            <person name="Lee S.R."/>
            <person name="Wilamowska K."/>
            <person name="Weinberg Z."/>
            <person name="Ruzzo W.L."/>
            <person name="Wloga D."/>
            <person name="Gaertig J."/>
            <person name="Frankel J."/>
            <person name="Tsao C.-C."/>
            <person name="Gorovsky M.A."/>
            <person name="Keeling P.J."/>
            <person name="Waller R.F."/>
            <person name="Patron N.J."/>
            <person name="Cherry J.M."/>
            <person name="Stover N.A."/>
            <person name="Krieger C.J."/>
            <person name="del Toro C."/>
            <person name="Ryder H.F."/>
            <person name="Williamson S.C."/>
            <person name="Barbeau R.A."/>
            <person name="Hamilton E.P."/>
            <person name="Orias E."/>
        </authorList>
    </citation>
    <scope>NUCLEOTIDE SEQUENCE [LARGE SCALE GENOMIC DNA]</scope>
    <source>
        <strain evidence="2">SB210</strain>
    </source>
</reference>
<dbReference type="RefSeq" id="XP_001016182.2">
    <property type="nucleotide sequence ID" value="XM_001016182.2"/>
</dbReference>
<dbReference type="EMBL" id="GG662700">
    <property type="protein sequence ID" value="EAR95937.2"/>
    <property type="molecule type" value="Genomic_DNA"/>
</dbReference>
<dbReference type="PANTHER" id="PTHR21562:SF83">
    <property type="entry name" value="PECTIN ACETYLESTERASE 4"/>
    <property type="match status" value="1"/>
</dbReference>